<comment type="caution">
    <text evidence="3">The sequence shown here is derived from an EMBL/GenBank/DDBJ whole genome shotgun (WGS) entry which is preliminary data.</text>
</comment>
<proteinExistence type="predicted"/>
<feature type="region of interest" description="Disordered" evidence="1">
    <location>
        <begin position="1"/>
        <end position="136"/>
    </location>
</feature>
<dbReference type="EMBL" id="CAJFCW020000004">
    <property type="protein sequence ID" value="CAG9109478.1"/>
    <property type="molecule type" value="Genomic_DNA"/>
</dbReference>
<feature type="compositionally biased region" description="Basic and acidic residues" evidence="1">
    <location>
        <begin position="31"/>
        <end position="100"/>
    </location>
</feature>
<evidence type="ECO:0000313" key="4">
    <source>
        <dbReference type="Proteomes" id="UP000614601"/>
    </source>
</evidence>
<evidence type="ECO:0000313" key="3">
    <source>
        <dbReference type="EMBL" id="CAD5218169.1"/>
    </source>
</evidence>
<accession>A0A811KR54</accession>
<keyword evidence="2" id="KW-0812">Transmembrane</keyword>
<dbReference type="Proteomes" id="UP000783686">
    <property type="component" value="Unassembled WGS sequence"/>
</dbReference>
<dbReference type="EMBL" id="CAJFDH010000004">
    <property type="protein sequence ID" value="CAD5218169.1"/>
    <property type="molecule type" value="Genomic_DNA"/>
</dbReference>
<keyword evidence="2" id="KW-1133">Transmembrane helix</keyword>
<name>A0A811KR54_9BILA</name>
<feature type="transmembrane region" description="Helical" evidence="2">
    <location>
        <begin position="154"/>
        <end position="178"/>
    </location>
</feature>
<gene>
    <name evidence="3" type="ORF">BOKJ2_LOCUS7379</name>
</gene>
<keyword evidence="2" id="KW-0472">Membrane</keyword>
<protein>
    <submittedName>
        <fullName evidence="3">Uncharacterized protein</fullName>
    </submittedName>
</protein>
<evidence type="ECO:0000256" key="1">
    <source>
        <dbReference type="SAM" id="MobiDB-lite"/>
    </source>
</evidence>
<sequence>MGDQYEALGDLEAAAAAPPPPPPPPPEEDEDKKSAEHTEPPKKPEPKKAEPKKPVPKKPAEKPKEKPKKQKDESKEETDEKTADDQDEKPAENEKEKEKASQQTDLAHSPNGYENVGSVEDISMMPPKSELNEKPKNNNTKIYKKLFARYTKSARCFIAAILITGIFITLFSSTIFFIDWSELFVSGEPKEL</sequence>
<evidence type="ECO:0000256" key="2">
    <source>
        <dbReference type="SAM" id="Phobius"/>
    </source>
</evidence>
<dbReference type="Proteomes" id="UP000614601">
    <property type="component" value="Unassembled WGS sequence"/>
</dbReference>
<dbReference type="AlphaFoldDB" id="A0A811KR54"/>
<organism evidence="3 4">
    <name type="scientific">Bursaphelenchus okinawaensis</name>
    <dbReference type="NCBI Taxonomy" id="465554"/>
    <lineage>
        <taxon>Eukaryota</taxon>
        <taxon>Metazoa</taxon>
        <taxon>Ecdysozoa</taxon>
        <taxon>Nematoda</taxon>
        <taxon>Chromadorea</taxon>
        <taxon>Rhabditida</taxon>
        <taxon>Tylenchina</taxon>
        <taxon>Tylenchomorpha</taxon>
        <taxon>Aphelenchoidea</taxon>
        <taxon>Aphelenchoididae</taxon>
        <taxon>Bursaphelenchus</taxon>
    </lineage>
</organism>
<keyword evidence="4" id="KW-1185">Reference proteome</keyword>
<reference evidence="3" key="1">
    <citation type="submission" date="2020-09" db="EMBL/GenBank/DDBJ databases">
        <authorList>
            <person name="Kikuchi T."/>
        </authorList>
    </citation>
    <scope>NUCLEOTIDE SEQUENCE</scope>
    <source>
        <strain evidence="3">SH1</strain>
    </source>
</reference>